<dbReference type="RefSeq" id="XP_019617996.1">
    <property type="nucleotide sequence ID" value="XM_019762437.1"/>
</dbReference>
<organism evidence="11 13">
    <name type="scientific">Branchiostoma belcheri</name>
    <name type="common">Amphioxus</name>
    <dbReference type="NCBI Taxonomy" id="7741"/>
    <lineage>
        <taxon>Eukaryota</taxon>
        <taxon>Metazoa</taxon>
        <taxon>Chordata</taxon>
        <taxon>Cephalochordata</taxon>
        <taxon>Leptocardii</taxon>
        <taxon>Amphioxiformes</taxon>
        <taxon>Branchiostomatidae</taxon>
        <taxon>Branchiostoma</taxon>
    </lineage>
</organism>
<name>A0A6P4YLI9_BRABE</name>
<dbReference type="GeneID" id="109465263"/>
<dbReference type="Pfam" id="PF06990">
    <property type="entry name" value="Gal-3-0_sulfotr"/>
    <property type="match status" value="1"/>
</dbReference>
<dbReference type="RefSeq" id="XP_019617994.1">
    <property type="nucleotide sequence ID" value="XM_019762435.1"/>
</dbReference>
<evidence type="ECO:0000256" key="2">
    <source>
        <dbReference type="ARBA" id="ARBA00008124"/>
    </source>
</evidence>
<gene>
    <name evidence="12 13" type="primary">LOC109465263</name>
</gene>
<dbReference type="PANTHER" id="PTHR14647:SF87">
    <property type="entry name" value="PUTATIVE-RELATED"/>
    <property type="match status" value="1"/>
</dbReference>
<keyword evidence="11" id="KW-1185">Reference proteome</keyword>
<feature type="transmembrane region" description="Helical" evidence="10">
    <location>
        <begin position="12"/>
        <end position="32"/>
    </location>
</feature>
<comment type="similarity">
    <text evidence="2">Belongs to the galactose-3-O-sulfotransferase family.</text>
</comment>
<dbReference type="KEGG" id="bbel:109465263"/>
<dbReference type="GO" id="GO:0001733">
    <property type="term" value="F:galactosylceramide sulfotransferase activity"/>
    <property type="evidence" value="ECO:0007669"/>
    <property type="project" value="InterPro"/>
</dbReference>
<dbReference type="AlphaFoldDB" id="A0A6P4YLI9"/>
<dbReference type="SUPFAM" id="SSF52540">
    <property type="entry name" value="P-loop containing nucleoside triphosphate hydrolases"/>
    <property type="match status" value="1"/>
</dbReference>
<dbReference type="PANTHER" id="PTHR14647">
    <property type="entry name" value="GALACTOSE-3-O-SULFOTRANSFERASE"/>
    <property type="match status" value="1"/>
</dbReference>
<dbReference type="GO" id="GO:0000139">
    <property type="term" value="C:Golgi membrane"/>
    <property type="evidence" value="ECO:0007669"/>
    <property type="project" value="UniProtKB-SubCell"/>
</dbReference>
<dbReference type="InterPro" id="IPR027417">
    <property type="entry name" value="P-loop_NTPase"/>
</dbReference>
<evidence type="ECO:0000256" key="1">
    <source>
        <dbReference type="ARBA" id="ARBA00004323"/>
    </source>
</evidence>
<keyword evidence="7" id="KW-0333">Golgi apparatus</keyword>
<evidence type="ECO:0000256" key="6">
    <source>
        <dbReference type="ARBA" id="ARBA00022989"/>
    </source>
</evidence>
<keyword evidence="6 10" id="KW-1133">Transmembrane helix</keyword>
<dbReference type="GO" id="GO:0009247">
    <property type="term" value="P:glycolipid biosynthetic process"/>
    <property type="evidence" value="ECO:0007669"/>
    <property type="project" value="InterPro"/>
</dbReference>
<sequence>MLLLRVQRGRLRSFFWGTVFISVMAIISTVFYGRHRMVVNPRAVSETEISQQTQGDSPALPRYETPWMNRVVGTHRNCHPRNNFIFIKIQKTGSSTVTNMLQRYAIDRELTVMVPTCTMCALSWPTSPERGMYLQSKNGKYSAIVHHTRYNKTWMESMFPSDTAYITVIREPFGHLKSVFNYYHLSGKLLQRKVKRPGDENPIQLFLKSPFEHRYVIGYKHCEVTFERTRNFQAFDLGYKQEWADDEGKAERFLADIERDFTLVMILEHFDESLVLLRRLMCWELKDILYDSRPKKQRSYAYKDYKPSDEERGNHEEFNKVDYMLYEHFNRSLWNKIISEGPAFFTELEYYKQLNNNISKHCSDSQAKRGKLIVPSSEWTTEFHVSDEFCYRLRTKRTKNLDGPLRAHLVKSERKHVFGRCLPMDQYVVLKGNTIATSP</sequence>
<evidence type="ECO:0000313" key="11">
    <source>
        <dbReference type="Proteomes" id="UP000515135"/>
    </source>
</evidence>
<evidence type="ECO:0000313" key="13">
    <source>
        <dbReference type="RefSeq" id="XP_019617996.1"/>
    </source>
</evidence>
<keyword evidence="8 10" id="KW-0472">Membrane</keyword>
<evidence type="ECO:0000256" key="7">
    <source>
        <dbReference type="ARBA" id="ARBA00023034"/>
    </source>
</evidence>
<proteinExistence type="inferred from homology"/>
<keyword evidence="5" id="KW-0735">Signal-anchor</keyword>
<evidence type="ECO:0000313" key="12">
    <source>
        <dbReference type="RefSeq" id="XP_019617994.1"/>
    </source>
</evidence>
<dbReference type="InterPro" id="IPR009729">
    <property type="entry name" value="Gal-3-0_sulfotransfrase"/>
</dbReference>
<keyword evidence="3" id="KW-0808">Transferase</keyword>
<evidence type="ECO:0000256" key="9">
    <source>
        <dbReference type="ARBA" id="ARBA00023180"/>
    </source>
</evidence>
<reference evidence="12 13" key="1">
    <citation type="submission" date="2025-04" db="UniProtKB">
        <authorList>
            <consortium name="RefSeq"/>
        </authorList>
    </citation>
    <scope>IDENTIFICATION</scope>
    <source>
        <tissue evidence="12 13">Gonad</tissue>
    </source>
</reference>
<dbReference type="Proteomes" id="UP000515135">
    <property type="component" value="Unplaced"/>
</dbReference>
<evidence type="ECO:0000256" key="10">
    <source>
        <dbReference type="SAM" id="Phobius"/>
    </source>
</evidence>
<dbReference type="Gene3D" id="3.40.50.300">
    <property type="entry name" value="P-loop containing nucleotide triphosphate hydrolases"/>
    <property type="match status" value="1"/>
</dbReference>
<evidence type="ECO:0000256" key="8">
    <source>
        <dbReference type="ARBA" id="ARBA00023136"/>
    </source>
</evidence>
<protein>
    <submittedName>
        <fullName evidence="12 13">Galactose-3-O-sulfotransferase 2-like</fullName>
    </submittedName>
</protein>
<dbReference type="OrthoDB" id="514299at2759"/>
<keyword evidence="9" id="KW-0325">Glycoprotein</keyword>
<evidence type="ECO:0000256" key="3">
    <source>
        <dbReference type="ARBA" id="ARBA00022679"/>
    </source>
</evidence>
<evidence type="ECO:0000256" key="4">
    <source>
        <dbReference type="ARBA" id="ARBA00022692"/>
    </source>
</evidence>
<accession>A0A6P4YLI9</accession>
<evidence type="ECO:0000256" key="5">
    <source>
        <dbReference type="ARBA" id="ARBA00022968"/>
    </source>
</evidence>
<comment type="subcellular location">
    <subcellularLocation>
        <location evidence="1">Golgi apparatus membrane</location>
        <topology evidence="1">Single-pass type II membrane protein</topology>
    </subcellularLocation>
</comment>
<keyword evidence="4 10" id="KW-0812">Transmembrane</keyword>